<keyword evidence="5 11" id="KW-0808">Transferase</keyword>
<dbReference type="InterPro" id="IPR005248">
    <property type="entry name" value="NadD/NMNAT"/>
</dbReference>
<dbReference type="GO" id="GO:0004515">
    <property type="term" value="F:nicotinate-nucleotide adenylyltransferase activity"/>
    <property type="evidence" value="ECO:0007669"/>
    <property type="project" value="UniProtKB-UniRule"/>
</dbReference>
<keyword evidence="6 11" id="KW-0548">Nucleotidyltransferase</keyword>
<evidence type="ECO:0000313" key="13">
    <source>
        <dbReference type="EMBL" id="EMY60979.1"/>
    </source>
</evidence>
<dbReference type="Pfam" id="PF01467">
    <property type="entry name" value="CTP_transf_like"/>
    <property type="match status" value="1"/>
</dbReference>
<dbReference type="InterPro" id="IPR014729">
    <property type="entry name" value="Rossmann-like_a/b/a_fold"/>
</dbReference>
<evidence type="ECO:0000256" key="4">
    <source>
        <dbReference type="ARBA" id="ARBA00022642"/>
    </source>
</evidence>
<protein>
    <recommendedName>
        <fullName evidence="11">Probable nicotinate-nucleotide adenylyltransferase</fullName>
        <ecNumber evidence="11">2.7.7.18</ecNumber>
    </recommendedName>
    <alternativeName>
        <fullName evidence="11">Deamido-NAD(+) diphosphorylase</fullName>
    </alternativeName>
    <alternativeName>
        <fullName evidence="11">Deamido-NAD(+) pyrophosphorylase</fullName>
    </alternativeName>
    <alternativeName>
        <fullName evidence="11">Nicotinate mononucleotide adenylyltransferase</fullName>
        <shortName evidence="11">NaMN adenylyltransferase</shortName>
    </alternativeName>
</protein>
<dbReference type="OrthoDB" id="5295945at2"/>
<keyword evidence="4 11" id="KW-0662">Pyridine nucleotide biosynthesis</keyword>
<evidence type="ECO:0000256" key="1">
    <source>
        <dbReference type="ARBA" id="ARBA00002324"/>
    </source>
</evidence>
<dbReference type="Proteomes" id="UP000012371">
    <property type="component" value="Unassembled WGS sequence"/>
</dbReference>
<evidence type="ECO:0000256" key="10">
    <source>
        <dbReference type="ARBA" id="ARBA00048721"/>
    </source>
</evidence>
<evidence type="ECO:0000256" key="7">
    <source>
        <dbReference type="ARBA" id="ARBA00022741"/>
    </source>
</evidence>
<keyword evidence="14" id="KW-1185">Reference proteome</keyword>
<evidence type="ECO:0000256" key="6">
    <source>
        <dbReference type="ARBA" id="ARBA00022695"/>
    </source>
</evidence>
<evidence type="ECO:0000259" key="12">
    <source>
        <dbReference type="Pfam" id="PF01467"/>
    </source>
</evidence>
<dbReference type="PANTHER" id="PTHR39321:SF3">
    <property type="entry name" value="PHOSPHOPANTETHEINE ADENYLYLTRANSFERASE"/>
    <property type="match status" value="1"/>
</dbReference>
<dbReference type="GO" id="GO:0005524">
    <property type="term" value="F:ATP binding"/>
    <property type="evidence" value="ECO:0007669"/>
    <property type="project" value="UniProtKB-KW"/>
</dbReference>
<dbReference type="CDD" id="cd02165">
    <property type="entry name" value="NMNAT"/>
    <property type="match status" value="1"/>
</dbReference>
<keyword evidence="9 11" id="KW-0520">NAD</keyword>
<keyword evidence="7 11" id="KW-0547">Nucleotide-binding</keyword>
<dbReference type="SUPFAM" id="SSF52374">
    <property type="entry name" value="Nucleotidylyl transferase"/>
    <property type="match status" value="1"/>
</dbReference>
<dbReference type="EC" id="2.7.7.18" evidence="11"/>
<comment type="function">
    <text evidence="1 11">Catalyzes the reversible adenylation of nicotinate mononucleotide (NaMN) to nicotinic acid adenine dinucleotide (NaAD).</text>
</comment>
<keyword evidence="8 11" id="KW-0067">ATP-binding</keyword>
<organism evidence="13 14">
    <name type="scientific">Leptospira terpstrae serovar Hualin str. LT 11-33 = ATCC 700639</name>
    <dbReference type="NCBI Taxonomy" id="1257025"/>
    <lineage>
        <taxon>Bacteria</taxon>
        <taxon>Pseudomonadati</taxon>
        <taxon>Spirochaetota</taxon>
        <taxon>Spirochaetia</taxon>
        <taxon>Leptospirales</taxon>
        <taxon>Leptospiraceae</taxon>
        <taxon>Leptospira</taxon>
    </lineage>
</organism>
<name>N1VMQ6_9LEPT</name>
<feature type="domain" description="Cytidyltransferase-like" evidence="12">
    <location>
        <begin position="5"/>
        <end position="170"/>
    </location>
</feature>
<comment type="pathway">
    <text evidence="2 11">Cofactor biosynthesis; NAD(+) biosynthesis; deamido-NAD(+) from nicotinate D-ribonucleotide: step 1/1.</text>
</comment>
<evidence type="ECO:0000256" key="3">
    <source>
        <dbReference type="ARBA" id="ARBA00009014"/>
    </source>
</evidence>
<accession>N1VMQ6</accession>
<dbReference type="STRING" id="1257025.LEP1GSC203_1495"/>
<dbReference type="InterPro" id="IPR004821">
    <property type="entry name" value="Cyt_trans-like"/>
</dbReference>
<proteinExistence type="inferred from homology"/>
<dbReference type="RefSeq" id="WP_002973637.1">
    <property type="nucleotide sequence ID" value="NZ_AOGW02000010.1"/>
</dbReference>
<dbReference type="Gene3D" id="3.40.50.620">
    <property type="entry name" value="HUPs"/>
    <property type="match status" value="1"/>
</dbReference>
<comment type="similarity">
    <text evidence="3 11">Belongs to the NadD family.</text>
</comment>
<gene>
    <name evidence="11" type="primary">nadD</name>
    <name evidence="13" type="ORF">LEP1GSC203_1495</name>
</gene>
<comment type="caution">
    <text evidence="13">The sequence shown here is derived from an EMBL/GenBank/DDBJ whole genome shotgun (WGS) entry which is preliminary data.</text>
</comment>
<sequence>MDVFLFGGSFNPPHRGHRHVIETISQTYPNALLYICPNYVSPFKLGERSLTAEEIWELCLAEFEGFFSEKIILWDREIKEPKISYTIDSLKVLRSLHPQAELSLVIGEDNLNSFDKWKSYLEILDATKHLIVVRRESNYPKDISIPSFLPSAKVIILNNPILPVSSTEIRILKNGDWDETLVLPKTRKLAMQFLKEKNEDVSF</sequence>
<dbReference type="EMBL" id="AOGW02000010">
    <property type="protein sequence ID" value="EMY60979.1"/>
    <property type="molecule type" value="Genomic_DNA"/>
</dbReference>
<evidence type="ECO:0000256" key="9">
    <source>
        <dbReference type="ARBA" id="ARBA00023027"/>
    </source>
</evidence>
<evidence type="ECO:0000256" key="8">
    <source>
        <dbReference type="ARBA" id="ARBA00022840"/>
    </source>
</evidence>
<reference evidence="13" key="1">
    <citation type="submission" date="2013-03" db="EMBL/GenBank/DDBJ databases">
        <authorList>
            <person name="Harkins D.M."/>
            <person name="Durkin A.S."/>
            <person name="Brinkac L.M."/>
            <person name="Haft D.H."/>
            <person name="Selengut J.D."/>
            <person name="Sanka R."/>
            <person name="DePew J."/>
            <person name="Purushe J."/>
            <person name="Hartskeerl R.A."/>
            <person name="Ahmed A."/>
            <person name="van der Linden H."/>
            <person name="Goris M.G.A."/>
            <person name="Vinetz J.M."/>
            <person name="Sutton G.G."/>
            <person name="Nierman W.C."/>
            <person name="Fouts D.E."/>
        </authorList>
    </citation>
    <scope>NUCLEOTIDE SEQUENCE [LARGE SCALE GENOMIC DNA]</scope>
    <source>
        <strain evidence="13">LT 11-33</strain>
    </source>
</reference>
<evidence type="ECO:0000256" key="11">
    <source>
        <dbReference type="HAMAP-Rule" id="MF_00244"/>
    </source>
</evidence>
<dbReference type="NCBIfam" id="TIGR00125">
    <property type="entry name" value="cyt_tran_rel"/>
    <property type="match status" value="1"/>
</dbReference>
<dbReference type="GO" id="GO:0009435">
    <property type="term" value="P:NAD+ biosynthetic process"/>
    <property type="evidence" value="ECO:0007669"/>
    <property type="project" value="UniProtKB-UniRule"/>
</dbReference>
<dbReference type="PANTHER" id="PTHR39321">
    <property type="entry name" value="NICOTINATE-NUCLEOTIDE ADENYLYLTRANSFERASE-RELATED"/>
    <property type="match status" value="1"/>
</dbReference>
<evidence type="ECO:0000313" key="14">
    <source>
        <dbReference type="Proteomes" id="UP000012371"/>
    </source>
</evidence>
<evidence type="ECO:0000256" key="2">
    <source>
        <dbReference type="ARBA" id="ARBA00005019"/>
    </source>
</evidence>
<dbReference type="HAMAP" id="MF_00244">
    <property type="entry name" value="NaMN_adenylyltr"/>
    <property type="match status" value="1"/>
</dbReference>
<evidence type="ECO:0000256" key="5">
    <source>
        <dbReference type="ARBA" id="ARBA00022679"/>
    </source>
</evidence>
<dbReference type="UniPathway" id="UPA00253">
    <property type="reaction ID" value="UER00332"/>
</dbReference>
<dbReference type="AlphaFoldDB" id="N1VMQ6"/>
<comment type="catalytic activity">
    <reaction evidence="10 11">
        <text>nicotinate beta-D-ribonucleotide + ATP + H(+) = deamido-NAD(+) + diphosphate</text>
        <dbReference type="Rhea" id="RHEA:22860"/>
        <dbReference type="ChEBI" id="CHEBI:15378"/>
        <dbReference type="ChEBI" id="CHEBI:30616"/>
        <dbReference type="ChEBI" id="CHEBI:33019"/>
        <dbReference type="ChEBI" id="CHEBI:57502"/>
        <dbReference type="ChEBI" id="CHEBI:58437"/>
        <dbReference type="EC" id="2.7.7.18"/>
    </reaction>
</comment>